<dbReference type="SUPFAM" id="SSF53098">
    <property type="entry name" value="Ribonuclease H-like"/>
    <property type="match status" value="1"/>
</dbReference>
<dbReference type="GO" id="GO:0003676">
    <property type="term" value="F:nucleic acid binding"/>
    <property type="evidence" value="ECO:0007669"/>
    <property type="project" value="InterPro"/>
</dbReference>
<dbReference type="EMBL" id="LT841358">
    <property type="protein sequence ID" value="SMH71145.1"/>
    <property type="molecule type" value="Genomic_DNA"/>
</dbReference>
<evidence type="ECO:0000313" key="1">
    <source>
        <dbReference type="EMBL" id="SMH71145.1"/>
    </source>
</evidence>
<name>A0A2H1FEG5_9ARCH</name>
<gene>
    <name evidence="1" type="ORF">NCS_10952</name>
</gene>
<keyword evidence="2" id="KW-1185">Reference proteome</keyword>
<dbReference type="RefSeq" id="WP_157927168.1">
    <property type="nucleotide sequence ID" value="NZ_LT841358.1"/>
</dbReference>
<sequence>MLVRTKPKPQPAKRFQRRHVDSMWQGDTFQFRISGTGKVYVTGFTDDRSRYRIISKAYLRKSATEAVNALRNAVKKGKDLKATLP</sequence>
<evidence type="ECO:0000313" key="2">
    <source>
        <dbReference type="Proteomes" id="UP000230607"/>
    </source>
</evidence>
<dbReference type="InterPro" id="IPR036397">
    <property type="entry name" value="RNaseH_sf"/>
</dbReference>
<dbReference type="Proteomes" id="UP000230607">
    <property type="component" value="Chromosome 1"/>
</dbReference>
<dbReference type="InterPro" id="IPR012337">
    <property type="entry name" value="RNaseH-like_sf"/>
</dbReference>
<dbReference type="OrthoDB" id="210900at2157"/>
<dbReference type="Gene3D" id="3.30.420.10">
    <property type="entry name" value="Ribonuclease H-like superfamily/Ribonuclease H"/>
    <property type="match status" value="1"/>
</dbReference>
<accession>A0A2H1FEG5</accession>
<reference evidence="2" key="1">
    <citation type="submission" date="2017-03" db="EMBL/GenBank/DDBJ databases">
        <authorList>
            <person name="Herbold C."/>
        </authorList>
    </citation>
    <scope>NUCLEOTIDE SEQUENCE [LARGE SCALE GENOMIC DNA]</scope>
</reference>
<organism evidence="1 2">
    <name type="scientific">Candidatus Nitrosotalea okcheonensis</name>
    <dbReference type="NCBI Taxonomy" id="1903276"/>
    <lineage>
        <taxon>Archaea</taxon>
        <taxon>Nitrososphaerota</taxon>
        <taxon>Nitrososphaeria</taxon>
        <taxon>Nitrosotaleales</taxon>
        <taxon>Nitrosotaleaceae</taxon>
        <taxon>Nitrosotalea</taxon>
    </lineage>
</organism>
<proteinExistence type="predicted"/>
<protein>
    <submittedName>
        <fullName evidence="1">Uncharacterized protein</fullName>
    </submittedName>
</protein>
<dbReference type="AlphaFoldDB" id="A0A2H1FEG5"/>